<evidence type="ECO:0000256" key="7">
    <source>
        <dbReference type="ARBA" id="ARBA00022590"/>
    </source>
</evidence>
<dbReference type="Pfam" id="PF17708">
    <property type="entry name" value="Gasdermin_C"/>
    <property type="match status" value="1"/>
</dbReference>
<dbReference type="GeneID" id="114443395"/>
<evidence type="ECO:0000259" key="12">
    <source>
        <dbReference type="Pfam" id="PF04598"/>
    </source>
</evidence>
<dbReference type="InterPro" id="IPR041263">
    <property type="entry name" value="Gasdermin_PUB"/>
</dbReference>
<sequence>MFAYETKAVVKNVGAREELIANDNLNHNMELLTLVRVTEGRFWQVPKIKVMDSTLRDLLEEEFSPEIEEQVLVEDFSTMMQRSGSGSVGGSDGNLAEGEISAKADMVDGLDQPVTMIRKKAKMNKVRRVKKSNVQDLDLSSRDKLAFVYQTVYNSGPVKLIRKAKKEGSVSASCQKMLSLLVKGSMKEETNLTVPEKSTFAFGLREIKLEDKCQDGTLKISSEPFIPKAGLERVFCDAITDSSPILEHVKEELEMKQVLLQPLAELPESTCCELLRTLRQLLEDGDALSQLEQTLDRCSDGASVRPQSQLVASFMDLLDASTALKDAAHLLVSAMDTLPDGAALLLTACSQETLTVLTQLVDSLKRRGEASLPESVPLDLQQDGALRWAAELLCSSHQMLSELSKQWNGPPEVLLEVLCLTVHGLSLMQPRGA</sequence>
<dbReference type="PANTHER" id="PTHR15207:SF3">
    <property type="entry name" value="DEAFNESS, AUTOSOMAL DOMINANT 5-RELATED"/>
    <property type="match status" value="1"/>
</dbReference>
<evidence type="ECO:0000313" key="14">
    <source>
        <dbReference type="Proteomes" id="UP000515145"/>
    </source>
</evidence>
<feature type="domain" description="Gasdermin pore forming" evidence="12">
    <location>
        <begin position="1"/>
        <end position="213"/>
    </location>
</feature>
<keyword evidence="5" id="KW-1003">Cell membrane</keyword>
<accession>A0A6P7J8N0</accession>
<feature type="domain" description="Gasdermin PUB" evidence="13">
    <location>
        <begin position="247"/>
        <end position="382"/>
    </location>
</feature>
<dbReference type="OrthoDB" id="8445642at2759"/>
<evidence type="ECO:0000256" key="6">
    <source>
        <dbReference type="ARBA" id="ARBA00022490"/>
    </source>
</evidence>
<evidence type="ECO:0000256" key="3">
    <source>
        <dbReference type="ARBA" id="ARBA00009279"/>
    </source>
</evidence>
<evidence type="ECO:0000256" key="5">
    <source>
        <dbReference type="ARBA" id="ARBA00022475"/>
    </source>
</evidence>
<evidence type="ECO:0000256" key="10">
    <source>
        <dbReference type="ARBA" id="ARBA00023139"/>
    </source>
</evidence>
<evidence type="ECO:0000259" key="13">
    <source>
        <dbReference type="Pfam" id="PF17708"/>
    </source>
</evidence>
<dbReference type="PANTHER" id="PTHR15207">
    <property type="entry name" value="NONSYNDROMIC HEARING IMPAIRMENT PROTEIN"/>
    <property type="match status" value="1"/>
</dbReference>
<evidence type="ECO:0000256" key="8">
    <source>
        <dbReference type="ARBA" id="ARBA00022692"/>
    </source>
</evidence>
<gene>
    <name evidence="15" type="primary">LOC114443395</name>
</gene>
<keyword evidence="6" id="KW-0963">Cytoplasm</keyword>
<evidence type="ECO:0000313" key="15">
    <source>
        <dbReference type="RefSeq" id="XP_028273152.1"/>
    </source>
</evidence>
<comment type="subcellular location">
    <subcellularLocation>
        <location evidence="2">Cell membrane</location>
        <topology evidence="2">Multi-pass membrane protein</topology>
    </subcellularLocation>
    <subcellularLocation>
        <location evidence="1">Cytoplasm</location>
    </subcellularLocation>
</comment>
<reference evidence="15" key="1">
    <citation type="submission" date="2025-08" db="UniProtKB">
        <authorList>
            <consortium name="RefSeq"/>
        </authorList>
    </citation>
    <scope>IDENTIFICATION</scope>
</reference>
<dbReference type="GO" id="GO:0012501">
    <property type="term" value="P:programmed cell death"/>
    <property type="evidence" value="ECO:0007669"/>
    <property type="project" value="UniProtKB-KW"/>
</dbReference>
<dbReference type="GO" id="GO:0005886">
    <property type="term" value="C:plasma membrane"/>
    <property type="evidence" value="ECO:0007669"/>
    <property type="project" value="UniProtKB-SubCell"/>
</dbReference>
<protein>
    <submittedName>
        <fullName evidence="15">Uncharacterized protein LOC114443395</fullName>
    </submittedName>
</protein>
<dbReference type="Pfam" id="PF04598">
    <property type="entry name" value="Gasdermin"/>
    <property type="match status" value="1"/>
</dbReference>
<dbReference type="RefSeq" id="XP_028273152.1">
    <property type="nucleotide sequence ID" value="XM_028417351.1"/>
</dbReference>
<dbReference type="GO" id="GO:0005737">
    <property type="term" value="C:cytoplasm"/>
    <property type="evidence" value="ECO:0007669"/>
    <property type="project" value="UniProtKB-SubCell"/>
</dbReference>
<proteinExistence type="inferred from homology"/>
<keyword evidence="14" id="KW-1185">Reference proteome</keyword>
<dbReference type="AlphaFoldDB" id="A0A6P7J8N0"/>
<comment type="similarity">
    <text evidence="3">Belongs to the gasdermin family.</text>
</comment>
<keyword evidence="8" id="KW-0812">Transmembrane</keyword>
<keyword evidence="9" id="KW-0472">Membrane</keyword>
<name>A0A6P7J8N0_9TELE</name>
<evidence type="ECO:0000256" key="4">
    <source>
        <dbReference type="ARBA" id="ARBA00022452"/>
    </source>
</evidence>
<evidence type="ECO:0000256" key="9">
    <source>
        <dbReference type="ARBA" id="ARBA00023136"/>
    </source>
</evidence>
<keyword evidence="7" id="KW-1210">Necrosis</keyword>
<organism evidence="14 15">
    <name type="scientific">Parambassis ranga</name>
    <name type="common">Indian glassy fish</name>
    <dbReference type="NCBI Taxonomy" id="210632"/>
    <lineage>
        <taxon>Eukaryota</taxon>
        <taxon>Metazoa</taxon>
        <taxon>Chordata</taxon>
        <taxon>Craniata</taxon>
        <taxon>Vertebrata</taxon>
        <taxon>Euteleostomi</taxon>
        <taxon>Actinopterygii</taxon>
        <taxon>Neopterygii</taxon>
        <taxon>Teleostei</taxon>
        <taxon>Neoteleostei</taxon>
        <taxon>Acanthomorphata</taxon>
        <taxon>Ovalentaria</taxon>
        <taxon>Ambassidae</taxon>
        <taxon>Parambassis</taxon>
    </lineage>
</organism>
<keyword evidence="4" id="KW-1134">Transmembrane beta strand</keyword>
<keyword evidence="10" id="KW-0564">Palmitate</keyword>
<evidence type="ECO:0000256" key="11">
    <source>
        <dbReference type="ARBA" id="ARBA00023288"/>
    </source>
</evidence>
<evidence type="ECO:0000256" key="1">
    <source>
        <dbReference type="ARBA" id="ARBA00004496"/>
    </source>
</evidence>
<dbReference type="InterPro" id="IPR040460">
    <property type="entry name" value="Gasdermin_pore"/>
</dbReference>
<dbReference type="Proteomes" id="UP000515145">
    <property type="component" value="Chromosome 12"/>
</dbReference>
<dbReference type="InParanoid" id="A0A6P7J8N0"/>
<dbReference type="InterPro" id="IPR042377">
    <property type="entry name" value="GSDME"/>
</dbReference>
<evidence type="ECO:0000256" key="2">
    <source>
        <dbReference type="ARBA" id="ARBA00004651"/>
    </source>
</evidence>
<keyword evidence="11" id="KW-0449">Lipoprotein</keyword>